<dbReference type="GO" id="GO:0070180">
    <property type="term" value="F:large ribosomal subunit rRNA binding"/>
    <property type="evidence" value="ECO:0007669"/>
    <property type="project" value="UniProtKB-UniRule"/>
</dbReference>
<dbReference type="PANTHER" id="PTHR45699">
    <property type="entry name" value="60S ACIDIC RIBOSOMAL PROTEIN P0"/>
    <property type="match status" value="1"/>
</dbReference>
<dbReference type="InterPro" id="IPR050323">
    <property type="entry name" value="Ribosomal_protein_uL10"/>
</dbReference>
<dbReference type="Gene3D" id="6.10.140.760">
    <property type="match status" value="1"/>
</dbReference>
<feature type="domain" description="Large ribosomal subunit protein uL10-like insertion" evidence="8">
    <location>
        <begin position="113"/>
        <end position="182"/>
    </location>
</feature>
<keyword evidence="2 6" id="KW-0699">rRNA-binding</keyword>
<dbReference type="GO" id="GO:0003735">
    <property type="term" value="F:structural constituent of ribosome"/>
    <property type="evidence" value="ECO:0007669"/>
    <property type="project" value="TreeGrafter"/>
</dbReference>
<dbReference type="GO" id="GO:0022625">
    <property type="term" value="C:cytosolic large ribosomal subunit"/>
    <property type="evidence" value="ECO:0007669"/>
    <property type="project" value="TreeGrafter"/>
</dbReference>
<dbReference type="InterPro" id="IPR040637">
    <property type="entry name" value="Ribosomal_uL10-like_insert"/>
</dbReference>
<dbReference type="GeneID" id="14408425"/>
<dbReference type="Pfam" id="PF17777">
    <property type="entry name" value="RL10P_insert"/>
    <property type="match status" value="1"/>
</dbReference>
<feature type="compositionally biased region" description="Acidic residues" evidence="7">
    <location>
        <begin position="324"/>
        <end position="333"/>
    </location>
</feature>
<dbReference type="InterPro" id="IPR001790">
    <property type="entry name" value="Ribosomal_uL10"/>
</dbReference>
<dbReference type="InterPro" id="IPR043141">
    <property type="entry name" value="Ribosomal_uL10-like_sf"/>
</dbReference>
<evidence type="ECO:0000256" key="2">
    <source>
        <dbReference type="ARBA" id="ARBA00022730"/>
    </source>
</evidence>
<keyword evidence="5 6" id="KW-0687">Ribonucleoprotein</keyword>
<keyword evidence="10" id="KW-1185">Reference proteome</keyword>
<dbReference type="NCBIfam" id="NF003098">
    <property type="entry name" value="PRK04019.1-5"/>
    <property type="match status" value="1"/>
</dbReference>
<gene>
    <name evidence="6" type="primary">rpl10</name>
    <name evidence="6" type="synonym">rplP0</name>
    <name evidence="9" type="ordered locus">Metho_2347</name>
</gene>
<dbReference type="CDD" id="cd05795">
    <property type="entry name" value="Ribosomal_P0_L10e"/>
    <property type="match status" value="1"/>
</dbReference>
<dbReference type="AlphaFoldDB" id="L0KYH4"/>
<dbReference type="Proteomes" id="UP000010866">
    <property type="component" value="Chromosome"/>
</dbReference>
<comment type="similarity">
    <text evidence="1 6">Belongs to the universal ribosomal protein uL10 family.</text>
</comment>
<evidence type="ECO:0000256" key="4">
    <source>
        <dbReference type="ARBA" id="ARBA00022980"/>
    </source>
</evidence>
<evidence type="ECO:0000256" key="7">
    <source>
        <dbReference type="SAM" id="MobiDB-lite"/>
    </source>
</evidence>
<dbReference type="InterPro" id="IPR022909">
    <property type="entry name" value="Ribosomal_uL10_arc"/>
</dbReference>
<keyword evidence="4 6" id="KW-0689">Ribosomal protein</keyword>
<name>L0KYH4_METHD</name>
<comment type="function">
    <text evidence="6">Forms part of the ribosomal stalk, playing a central role in the interaction of the ribosome with GTP-bound translation factors.</text>
</comment>
<dbReference type="Gene3D" id="3.30.70.1730">
    <property type="match status" value="1"/>
</dbReference>
<feature type="region of interest" description="Disordered" evidence="7">
    <location>
        <begin position="313"/>
        <end position="342"/>
    </location>
</feature>
<dbReference type="OrthoDB" id="30930at2157"/>
<comment type="subunit">
    <text evidence="6">Part of the 50S ribosomal subunit. Forms part of the ribosomal stalk which helps the ribosome interact with GTP-bound translation factors. Forms a heptameric L10(L12)2(L12)2(L12)2 complex, where L10 forms an elongated spine to which the L12 dimers bind in a sequential fashion.</text>
</comment>
<evidence type="ECO:0000256" key="6">
    <source>
        <dbReference type="HAMAP-Rule" id="MF_00280"/>
    </source>
</evidence>
<evidence type="ECO:0000259" key="8">
    <source>
        <dbReference type="Pfam" id="PF17777"/>
    </source>
</evidence>
<dbReference type="GO" id="GO:0000027">
    <property type="term" value="P:ribosomal large subunit assembly"/>
    <property type="evidence" value="ECO:0007669"/>
    <property type="project" value="TreeGrafter"/>
</dbReference>
<dbReference type="GO" id="GO:0002181">
    <property type="term" value="P:cytoplasmic translation"/>
    <property type="evidence" value="ECO:0007669"/>
    <property type="project" value="TreeGrafter"/>
</dbReference>
<feature type="compositionally biased region" description="Basic and acidic residues" evidence="7">
    <location>
        <begin position="313"/>
        <end position="323"/>
    </location>
</feature>
<dbReference type="SUPFAM" id="SSF160369">
    <property type="entry name" value="Ribosomal protein L10-like"/>
    <property type="match status" value="1"/>
</dbReference>
<evidence type="ECO:0000256" key="5">
    <source>
        <dbReference type="ARBA" id="ARBA00023274"/>
    </source>
</evidence>
<organism evidence="9 10">
    <name type="scientific">Methanomethylovorans hollandica (strain DSM 15978 / NBRC 107637 / DMS1)</name>
    <dbReference type="NCBI Taxonomy" id="867904"/>
    <lineage>
        <taxon>Archaea</taxon>
        <taxon>Methanobacteriati</taxon>
        <taxon>Methanobacteriota</taxon>
        <taxon>Stenosarchaea group</taxon>
        <taxon>Methanomicrobia</taxon>
        <taxon>Methanosarcinales</taxon>
        <taxon>Methanosarcinaceae</taxon>
        <taxon>Methanomethylovorans</taxon>
    </lineage>
</organism>
<keyword evidence="3 6" id="KW-0694">RNA-binding</keyword>
<evidence type="ECO:0000313" key="9">
    <source>
        <dbReference type="EMBL" id="AGB50502.1"/>
    </source>
</evidence>
<reference evidence="10" key="1">
    <citation type="submission" date="2012-02" db="EMBL/GenBank/DDBJ databases">
        <title>Complete sequence of chromosome of Methanomethylovorans hollandica DSM 15978.</title>
        <authorList>
            <person name="Lucas S."/>
            <person name="Copeland A."/>
            <person name="Lapidus A."/>
            <person name="Glavina del Rio T."/>
            <person name="Dalin E."/>
            <person name="Tice H."/>
            <person name="Bruce D."/>
            <person name="Goodwin L."/>
            <person name="Pitluck S."/>
            <person name="Peters L."/>
            <person name="Mikhailova N."/>
            <person name="Held B."/>
            <person name="Kyrpides N."/>
            <person name="Mavromatis K."/>
            <person name="Ivanova N."/>
            <person name="Brettin T."/>
            <person name="Detter J.C."/>
            <person name="Han C."/>
            <person name="Larimer F."/>
            <person name="Land M."/>
            <person name="Hauser L."/>
            <person name="Markowitz V."/>
            <person name="Cheng J.-F."/>
            <person name="Hugenholtz P."/>
            <person name="Woyke T."/>
            <person name="Wu D."/>
            <person name="Spring S."/>
            <person name="Schroeder M."/>
            <person name="Brambilla E."/>
            <person name="Klenk H.-P."/>
            <person name="Eisen J.A."/>
        </authorList>
    </citation>
    <scope>NUCLEOTIDE SEQUENCE [LARGE SCALE GENOMIC DNA]</scope>
    <source>
        <strain evidence="10">DSM 15978 / NBRC 107637 / DMS1</strain>
    </source>
</reference>
<dbReference type="STRING" id="867904.Metho_2347"/>
<dbReference type="Gene3D" id="3.90.105.20">
    <property type="match status" value="1"/>
</dbReference>
<dbReference type="HAMAP" id="MF_00280">
    <property type="entry name" value="Ribosomal_uL10_arch"/>
    <property type="match status" value="1"/>
</dbReference>
<dbReference type="PANTHER" id="PTHR45699:SF3">
    <property type="entry name" value="LARGE RIBOSOMAL SUBUNIT PROTEIN UL10"/>
    <property type="match status" value="1"/>
</dbReference>
<sequence>MEIDHHSSHIPKWKAKEVEEIKELIKTYHLFGIVGIEGIPAKQLQKMRRDLNGTAYIKVARNTLIKRALEEMDQDVKDMSEFIDVQTALIFSDQNPFKLFKLLEKSKTPSPIKAGAVAPKDIVVEARPTSFPPGPILGDLQRAGIPAAIDGGKVVVKETKTVLKEGEKAPQLLASMLNRLEIYPMVVGLDLRAVLEEGSIFRPDVLAVDETQYFNDIALAAKQAFNLSVYAAYPNADNITTLIAKASTESRNLGIYAVVFEPELMGALMGKAQSQMIAVAAAASAKNEEAVDDELKQTLGAAAAAAVSATTEAKAETVEAKEEKEEESSEEDGMAGLGALFG</sequence>
<dbReference type="RefSeq" id="WP_015325667.1">
    <property type="nucleotide sequence ID" value="NC_019977.1"/>
</dbReference>
<evidence type="ECO:0000256" key="3">
    <source>
        <dbReference type="ARBA" id="ARBA00022884"/>
    </source>
</evidence>
<accession>L0KYH4</accession>
<dbReference type="HOGENOM" id="CLU_053173_0_0_2"/>
<protein>
    <recommendedName>
        <fullName evidence="6">Large ribosomal subunit protein uL10</fullName>
    </recommendedName>
    <alternativeName>
        <fullName evidence="6">Acidic ribosomal protein P0 homolog</fullName>
    </alternativeName>
</protein>
<dbReference type="EMBL" id="CP003362">
    <property type="protein sequence ID" value="AGB50502.1"/>
    <property type="molecule type" value="Genomic_DNA"/>
</dbReference>
<dbReference type="InterPro" id="IPR043164">
    <property type="entry name" value="Ribosomal_uL10-like_insert_sf"/>
</dbReference>
<dbReference type="KEGG" id="mhz:Metho_2347"/>
<evidence type="ECO:0000313" key="10">
    <source>
        <dbReference type="Proteomes" id="UP000010866"/>
    </source>
</evidence>
<proteinExistence type="inferred from homology"/>
<evidence type="ECO:0000256" key="1">
    <source>
        <dbReference type="ARBA" id="ARBA00008889"/>
    </source>
</evidence>
<dbReference type="Pfam" id="PF00466">
    <property type="entry name" value="Ribosomal_L10"/>
    <property type="match status" value="1"/>
</dbReference>